<dbReference type="PANTHER" id="PTHR11895:SF176">
    <property type="entry name" value="AMIDASE AMID-RELATED"/>
    <property type="match status" value="1"/>
</dbReference>
<gene>
    <name evidence="2" type="ORF">METZ01_LOCUS24147</name>
</gene>
<dbReference type="InterPro" id="IPR000120">
    <property type="entry name" value="Amidase"/>
</dbReference>
<dbReference type="GO" id="GO:0003824">
    <property type="term" value="F:catalytic activity"/>
    <property type="evidence" value="ECO:0007669"/>
    <property type="project" value="InterPro"/>
</dbReference>
<organism evidence="2">
    <name type="scientific">marine metagenome</name>
    <dbReference type="NCBI Taxonomy" id="408172"/>
    <lineage>
        <taxon>unclassified sequences</taxon>
        <taxon>metagenomes</taxon>
        <taxon>ecological metagenomes</taxon>
    </lineage>
</organism>
<dbReference type="InterPro" id="IPR023631">
    <property type="entry name" value="Amidase_dom"/>
</dbReference>
<dbReference type="InterPro" id="IPR036928">
    <property type="entry name" value="AS_sf"/>
</dbReference>
<evidence type="ECO:0000313" key="2">
    <source>
        <dbReference type="EMBL" id="SUZ71293.1"/>
    </source>
</evidence>
<dbReference type="Pfam" id="PF01425">
    <property type="entry name" value="Amidase"/>
    <property type="match status" value="1"/>
</dbReference>
<protein>
    <recommendedName>
        <fullName evidence="1">Amidase domain-containing protein</fullName>
    </recommendedName>
</protein>
<accession>A0A381Q0Y7</accession>
<feature type="non-terminal residue" evidence="2">
    <location>
        <position position="1"/>
    </location>
</feature>
<feature type="domain" description="Amidase" evidence="1">
    <location>
        <begin position="22"/>
        <end position="443"/>
    </location>
</feature>
<dbReference type="Gene3D" id="3.90.1300.10">
    <property type="entry name" value="Amidase signature (AS) domain"/>
    <property type="match status" value="1"/>
</dbReference>
<sequence>VGNTSIRQTASDLRDGKLTSREIVERALEASEYLDPILGTYLCRFDETALESAERADSELQSGVDRGPLHGIPLGIKDIISTDEGPTSAQSLVQDPSWGNQGDGPLLRRLRAAGAVVTGKTTTMEYAIGFPDFEKPFPVPRNPWNTDRWTGGSSSGTANGIASGQFLGGLGTDTGGSVRLPAAYCGISGFKQTFGLVPKSGCIPLGLSYDHIGPMATSVWDCAAMLTVMAGYDSTDRTTVVRPEFDYVAALAADTDLGKAGIITNQSLIDASSDPMMAVFDDAVAELSATGIEIVPFEVPHYEAMHNGTFMALQAEAFSWHRDQLRDRWSDYGRPTRLTIAQGALISAGDLVQVERVRQVARKAVLDQMDETGVKVLLSPTTGYAATPFKGADRKATSLAAMHTPAWNSTGFPALSIPMGFDQDGLPCGLQIIGRPFEDDAVLRFGDRYQQLTDWHTRSPQLHANSPATD</sequence>
<dbReference type="SUPFAM" id="SSF75304">
    <property type="entry name" value="Amidase signature (AS) enzymes"/>
    <property type="match status" value="1"/>
</dbReference>
<dbReference type="AlphaFoldDB" id="A0A381Q0Y7"/>
<dbReference type="PANTHER" id="PTHR11895">
    <property type="entry name" value="TRANSAMIDASE"/>
    <property type="match status" value="1"/>
</dbReference>
<evidence type="ECO:0000259" key="1">
    <source>
        <dbReference type="Pfam" id="PF01425"/>
    </source>
</evidence>
<reference evidence="2" key="1">
    <citation type="submission" date="2018-05" db="EMBL/GenBank/DDBJ databases">
        <authorList>
            <person name="Lanie J.A."/>
            <person name="Ng W.-L."/>
            <person name="Kazmierczak K.M."/>
            <person name="Andrzejewski T.M."/>
            <person name="Davidsen T.M."/>
            <person name="Wayne K.J."/>
            <person name="Tettelin H."/>
            <person name="Glass J.I."/>
            <person name="Rusch D."/>
            <person name="Podicherti R."/>
            <person name="Tsui H.-C.T."/>
            <person name="Winkler M.E."/>
        </authorList>
    </citation>
    <scope>NUCLEOTIDE SEQUENCE</scope>
</reference>
<dbReference type="EMBL" id="UINC01001116">
    <property type="protein sequence ID" value="SUZ71293.1"/>
    <property type="molecule type" value="Genomic_DNA"/>
</dbReference>
<proteinExistence type="predicted"/>
<name>A0A381Q0Y7_9ZZZZ</name>